<dbReference type="AlphaFoldDB" id="A0A9N9J2L5"/>
<feature type="non-terminal residue" evidence="2">
    <location>
        <position position="140"/>
    </location>
</feature>
<organism evidence="2 3">
    <name type="scientific">Racocetra fulgida</name>
    <dbReference type="NCBI Taxonomy" id="60492"/>
    <lineage>
        <taxon>Eukaryota</taxon>
        <taxon>Fungi</taxon>
        <taxon>Fungi incertae sedis</taxon>
        <taxon>Mucoromycota</taxon>
        <taxon>Glomeromycotina</taxon>
        <taxon>Glomeromycetes</taxon>
        <taxon>Diversisporales</taxon>
        <taxon>Gigasporaceae</taxon>
        <taxon>Racocetra</taxon>
    </lineage>
</organism>
<comment type="caution">
    <text evidence="2">The sequence shown here is derived from an EMBL/GenBank/DDBJ whole genome shotgun (WGS) entry which is preliminary data.</text>
</comment>
<sequence length="140" mass="16221">KFTSYWAHLNESSTISGLLDPCNKLSTFDIYKREQAINKLHELHKKYRPTKENQPFLPPTTTKSTCTLFRNLNQSHQADLNQYKIDKYLTEIETEVDSLLWWKANVAQFPTLSRLAMDFLTVQAISVLSKQAFSVAKHTI</sequence>
<dbReference type="Proteomes" id="UP000789396">
    <property type="component" value="Unassembled WGS sequence"/>
</dbReference>
<evidence type="ECO:0000259" key="1">
    <source>
        <dbReference type="Pfam" id="PF05699"/>
    </source>
</evidence>
<evidence type="ECO:0000313" key="3">
    <source>
        <dbReference type="Proteomes" id="UP000789396"/>
    </source>
</evidence>
<gene>
    <name evidence="2" type="ORF">RFULGI_LOCUS14199</name>
</gene>
<dbReference type="PANTHER" id="PTHR23272:SF190">
    <property type="entry name" value="ZINC FINGER, BED-TYPE-RELATED"/>
    <property type="match status" value="1"/>
</dbReference>
<keyword evidence="3" id="KW-1185">Reference proteome</keyword>
<dbReference type="EMBL" id="CAJVPZ010040358">
    <property type="protein sequence ID" value="CAG8759443.1"/>
    <property type="molecule type" value="Genomic_DNA"/>
</dbReference>
<evidence type="ECO:0000313" key="2">
    <source>
        <dbReference type="EMBL" id="CAG8759443.1"/>
    </source>
</evidence>
<name>A0A9N9J2L5_9GLOM</name>
<feature type="non-terminal residue" evidence="2">
    <location>
        <position position="1"/>
    </location>
</feature>
<accession>A0A9N9J2L5</accession>
<feature type="domain" description="HAT C-terminal dimerisation" evidence="1">
    <location>
        <begin position="80"/>
        <end position="139"/>
    </location>
</feature>
<proteinExistence type="predicted"/>
<dbReference type="InterPro" id="IPR008906">
    <property type="entry name" value="HATC_C_dom"/>
</dbReference>
<dbReference type="GO" id="GO:0046983">
    <property type="term" value="F:protein dimerization activity"/>
    <property type="evidence" value="ECO:0007669"/>
    <property type="project" value="InterPro"/>
</dbReference>
<dbReference type="Pfam" id="PF05699">
    <property type="entry name" value="Dimer_Tnp_hAT"/>
    <property type="match status" value="1"/>
</dbReference>
<protein>
    <submittedName>
        <fullName evidence="2">11820_t:CDS:1</fullName>
    </submittedName>
</protein>
<dbReference type="PANTHER" id="PTHR23272">
    <property type="entry name" value="BED FINGER-RELATED"/>
    <property type="match status" value="1"/>
</dbReference>
<dbReference type="SUPFAM" id="SSF53098">
    <property type="entry name" value="Ribonuclease H-like"/>
    <property type="match status" value="1"/>
</dbReference>
<dbReference type="OrthoDB" id="2443045at2759"/>
<reference evidence="2" key="1">
    <citation type="submission" date="2021-06" db="EMBL/GenBank/DDBJ databases">
        <authorList>
            <person name="Kallberg Y."/>
            <person name="Tangrot J."/>
            <person name="Rosling A."/>
        </authorList>
    </citation>
    <scope>NUCLEOTIDE SEQUENCE</scope>
    <source>
        <strain evidence="2">IN212</strain>
    </source>
</reference>
<dbReference type="InterPro" id="IPR012337">
    <property type="entry name" value="RNaseH-like_sf"/>
</dbReference>